<dbReference type="EMBL" id="FCON02000112">
    <property type="protein sequence ID" value="SAL82023.1"/>
    <property type="molecule type" value="Genomic_DNA"/>
</dbReference>
<proteinExistence type="predicted"/>
<gene>
    <name evidence="1" type="ORF">AWB68_06356</name>
</gene>
<evidence type="ECO:0000313" key="1">
    <source>
        <dbReference type="EMBL" id="SAL82023.1"/>
    </source>
</evidence>
<name>A0A158KMR7_9BURK</name>
<keyword evidence="2" id="KW-1185">Reference proteome</keyword>
<dbReference type="RefSeq" id="WP_160110102.1">
    <property type="nucleotide sequence ID" value="NZ_FCON02000112.1"/>
</dbReference>
<accession>A0A158KMR7</accession>
<comment type="caution">
    <text evidence="1">The sequence shown here is derived from an EMBL/GenBank/DDBJ whole genome shotgun (WGS) entry which is preliminary data.</text>
</comment>
<dbReference type="AlphaFoldDB" id="A0A158KMR7"/>
<reference evidence="1" key="1">
    <citation type="submission" date="2016-01" db="EMBL/GenBank/DDBJ databases">
        <authorList>
            <person name="Peeters C."/>
        </authorList>
    </citation>
    <scope>NUCLEOTIDE SEQUENCE [LARGE SCALE GENOMIC DNA]</scope>
    <source>
        <strain evidence="1">LMG 22940</strain>
    </source>
</reference>
<dbReference type="OrthoDB" id="9134246at2"/>
<organism evidence="1 2">
    <name type="scientific">Caballeronia choica</name>
    <dbReference type="NCBI Taxonomy" id="326476"/>
    <lineage>
        <taxon>Bacteria</taxon>
        <taxon>Pseudomonadati</taxon>
        <taxon>Pseudomonadota</taxon>
        <taxon>Betaproteobacteria</taxon>
        <taxon>Burkholderiales</taxon>
        <taxon>Burkholderiaceae</taxon>
        <taxon>Caballeronia</taxon>
    </lineage>
</organism>
<protein>
    <submittedName>
        <fullName evidence="1">Uncharacterized protein</fullName>
    </submittedName>
</protein>
<sequence>METLIVAAIGATVLTPAVIDSFARFRAAVIDALRVRAEVSEVMAEAYRRRLR</sequence>
<evidence type="ECO:0000313" key="2">
    <source>
        <dbReference type="Proteomes" id="UP000054770"/>
    </source>
</evidence>
<dbReference type="Proteomes" id="UP000054770">
    <property type="component" value="Unassembled WGS sequence"/>
</dbReference>